<dbReference type="EMBL" id="LXXM01000113">
    <property type="protein sequence ID" value="PZS93793.1"/>
    <property type="molecule type" value="Genomic_DNA"/>
</dbReference>
<gene>
    <name evidence="2" type="ORF">A7X83_05545</name>
</gene>
<comment type="caution">
    <text evidence="2">The sequence shown here is derived from an EMBL/GenBank/DDBJ whole genome shotgun (WGS) entry which is preliminary data.</text>
</comment>
<proteinExistence type="predicted"/>
<dbReference type="Proteomes" id="UP000249614">
    <property type="component" value="Unassembled WGS sequence"/>
</dbReference>
<evidence type="ECO:0000313" key="2">
    <source>
        <dbReference type="EMBL" id="PZS93793.1"/>
    </source>
</evidence>
<organism evidence="2 3">
    <name type="scientific">Stenotrophomonas maltophilia</name>
    <name type="common">Pseudomonas maltophilia</name>
    <name type="synonym">Xanthomonas maltophilia</name>
    <dbReference type="NCBI Taxonomy" id="40324"/>
    <lineage>
        <taxon>Bacteria</taxon>
        <taxon>Pseudomonadati</taxon>
        <taxon>Pseudomonadota</taxon>
        <taxon>Gammaproteobacteria</taxon>
        <taxon>Lysobacterales</taxon>
        <taxon>Lysobacteraceae</taxon>
        <taxon>Stenotrophomonas</taxon>
        <taxon>Stenotrophomonas maltophilia group</taxon>
    </lineage>
</organism>
<feature type="region of interest" description="Disordered" evidence="1">
    <location>
        <begin position="53"/>
        <end position="72"/>
    </location>
</feature>
<dbReference type="AlphaFoldDB" id="A0A2W6IEL1"/>
<evidence type="ECO:0000313" key="3">
    <source>
        <dbReference type="Proteomes" id="UP000249614"/>
    </source>
</evidence>
<dbReference type="RefSeq" id="WP_111112035.1">
    <property type="nucleotide sequence ID" value="NZ_LXXM01000113.1"/>
</dbReference>
<protein>
    <submittedName>
        <fullName evidence="2">Uncharacterized protein</fullName>
    </submittedName>
</protein>
<accession>A0A2W6IEL1</accession>
<reference evidence="2 3" key="1">
    <citation type="submission" date="2016-05" db="EMBL/GenBank/DDBJ databases">
        <authorList>
            <person name="Lavstsen T."/>
            <person name="Jespersen J.S."/>
        </authorList>
    </citation>
    <scope>NUCLEOTIDE SEQUENCE [LARGE SCALE GENOMIC DNA]</scope>
    <source>
        <strain evidence="2 3">SM-5815</strain>
    </source>
</reference>
<sequence>MPVIRASEGAARVIVVERRGAVAIRDPRTPIVATARPTRVEAIQADTRSVEVAARGAQGPTGPAGRDGTSPEATYPVGEPIHGHRVVRLDSGKAYHPDTAVLEHAQACIGIALQSAITGEVAVRLAGTIEEASWTWCDGAVWCGADGALTQSPGDTGWLLCVGRALNATTLMIDFDSPIARI</sequence>
<evidence type="ECO:0000256" key="1">
    <source>
        <dbReference type="SAM" id="MobiDB-lite"/>
    </source>
</evidence>
<name>A0A2W6IEL1_STEMA</name>